<organism evidence="2 3">
    <name type="scientific">Shewanella frigidimarina (strain NCIMB 400)</name>
    <dbReference type="NCBI Taxonomy" id="318167"/>
    <lineage>
        <taxon>Bacteria</taxon>
        <taxon>Pseudomonadati</taxon>
        <taxon>Pseudomonadota</taxon>
        <taxon>Gammaproteobacteria</taxon>
        <taxon>Alteromonadales</taxon>
        <taxon>Shewanellaceae</taxon>
        <taxon>Shewanella</taxon>
    </lineage>
</organism>
<evidence type="ECO:0000256" key="1">
    <source>
        <dbReference type="SAM" id="SignalP"/>
    </source>
</evidence>
<keyword evidence="3" id="KW-1185">Reference proteome</keyword>
<dbReference type="RefSeq" id="WP_011638507.1">
    <property type="nucleotide sequence ID" value="NC_008345.1"/>
</dbReference>
<proteinExistence type="predicted"/>
<protein>
    <submittedName>
        <fullName evidence="2">Uncharacterized protein</fullName>
    </submittedName>
</protein>
<reference evidence="2 3" key="1">
    <citation type="submission" date="2006-08" db="EMBL/GenBank/DDBJ databases">
        <title>Complete sequence of Shewanella frigidimarina NCIMB 400.</title>
        <authorList>
            <consortium name="US DOE Joint Genome Institute"/>
            <person name="Copeland A."/>
            <person name="Lucas S."/>
            <person name="Lapidus A."/>
            <person name="Barry K."/>
            <person name="Detter J.C."/>
            <person name="Glavina del Rio T."/>
            <person name="Hammon N."/>
            <person name="Israni S."/>
            <person name="Dalin E."/>
            <person name="Tice H."/>
            <person name="Pitluck S."/>
            <person name="Fredrickson J.K."/>
            <person name="Kolker E."/>
            <person name="McCuel L.A."/>
            <person name="DiChristina T."/>
            <person name="Nealson K.H."/>
            <person name="Newman D."/>
            <person name="Tiedje J.M."/>
            <person name="Zhou J."/>
            <person name="Romine M.F."/>
            <person name="Culley D.E."/>
            <person name="Serres M."/>
            <person name="Chertkov O."/>
            <person name="Brettin T."/>
            <person name="Bruce D."/>
            <person name="Han C."/>
            <person name="Tapia R."/>
            <person name="Gilna P."/>
            <person name="Schmutz J."/>
            <person name="Larimer F."/>
            <person name="Land M."/>
            <person name="Hauser L."/>
            <person name="Kyrpides N."/>
            <person name="Mikhailova N."/>
            <person name="Richardson P."/>
        </authorList>
    </citation>
    <scope>NUCLEOTIDE SEQUENCE [LARGE SCALE GENOMIC DNA]</scope>
    <source>
        <strain evidence="2 3">NCIMB 400</strain>
    </source>
</reference>
<feature type="signal peptide" evidence="1">
    <location>
        <begin position="1"/>
        <end position="31"/>
    </location>
</feature>
<dbReference type="Proteomes" id="UP000000684">
    <property type="component" value="Chromosome"/>
</dbReference>
<dbReference type="Pfam" id="PF11456">
    <property type="entry name" value="DUF3019"/>
    <property type="match status" value="1"/>
</dbReference>
<accession>Q07YL3</accession>
<keyword evidence="1" id="KW-0732">Signal</keyword>
<dbReference type="KEGG" id="sfr:Sfri_3063"/>
<feature type="chain" id="PRO_5004166050" evidence="1">
    <location>
        <begin position="32"/>
        <end position="139"/>
    </location>
</feature>
<dbReference type="GeneID" id="41838443"/>
<name>Q07YL3_SHEFN</name>
<dbReference type="STRING" id="318167.Sfri_3063"/>
<dbReference type="OrthoDB" id="5772660at2"/>
<gene>
    <name evidence="2" type="ordered locus">Sfri_3063</name>
</gene>
<sequence precursor="true">MKKFNVSFAFFSALFHSVICVAIFTPISAFSQDNTIAFTATPERCVALHKGQICYQDVLFRWQTPSRGDYCLVMSKSGRQLTCWNGASLQEYHYSFEGDKTTSFSLITDDKADPLARVKVVVTWVYKAPKQSQSGWRLF</sequence>
<evidence type="ECO:0000313" key="2">
    <source>
        <dbReference type="EMBL" id="ABI72901.1"/>
    </source>
</evidence>
<dbReference type="EMBL" id="CP000447">
    <property type="protein sequence ID" value="ABI72901.1"/>
    <property type="molecule type" value="Genomic_DNA"/>
</dbReference>
<dbReference type="HOGENOM" id="CLU_142731_0_0_6"/>
<evidence type="ECO:0000313" key="3">
    <source>
        <dbReference type="Proteomes" id="UP000000684"/>
    </source>
</evidence>
<dbReference type="eggNOG" id="ENOG5032YD2">
    <property type="taxonomic scope" value="Bacteria"/>
</dbReference>
<dbReference type="AlphaFoldDB" id="Q07YL3"/>
<dbReference type="InterPro" id="IPR021559">
    <property type="entry name" value="DUF3019"/>
</dbReference>